<proteinExistence type="predicted"/>
<keyword evidence="3" id="KW-1185">Reference proteome</keyword>
<reference evidence="2" key="1">
    <citation type="submission" date="2023-08" db="EMBL/GenBank/DDBJ databases">
        <authorList>
            <person name="Audoor S."/>
            <person name="Bilcke G."/>
        </authorList>
    </citation>
    <scope>NUCLEOTIDE SEQUENCE</scope>
</reference>
<gene>
    <name evidence="2" type="ORF">CYCCA115_LOCUS6535</name>
</gene>
<protein>
    <submittedName>
        <fullName evidence="2">Uncharacterized protein</fullName>
    </submittedName>
</protein>
<dbReference type="Proteomes" id="UP001295423">
    <property type="component" value="Unassembled WGS sequence"/>
</dbReference>
<feature type="region of interest" description="Disordered" evidence="1">
    <location>
        <begin position="1"/>
        <end position="23"/>
    </location>
</feature>
<comment type="caution">
    <text evidence="2">The sequence shown here is derived from an EMBL/GenBank/DDBJ whole genome shotgun (WGS) entry which is preliminary data.</text>
</comment>
<sequence length="98" mass="10655">MSSNTSRGCNTTDNASIGLPSTMSSTNLRSLASPIFLRNASDNDDTASSAAYPPSEQKKRLAAILHEALEIVCCDNIVFETSHPELYRPANTSERTYE</sequence>
<accession>A0AAD2FHN7</accession>
<evidence type="ECO:0000313" key="2">
    <source>
        <dbReference type="EMBL" id="CAJ1939315.1"/>
    </source>
</evidence>
<organism evidence="2 3">
    <name type="scientific">Cylindrotheca closterium</name>
    <dbReference type="NCBI Taxonomy" id="2856"/>
    <lineage>
        <taxon>Eukaryota</taxon>
        <taxon>Sar</taxon>
        <taxon>Stramenopiles</taxon>
        <taxon>Ochrophyta</taxon>
        <taxon>Bacillariophyta</taxon>
        <taxon>Bacillariophyceae</taxon>
        <taxon>Bacillariophycidae</taxon>
        <taxon>Bacillariales</taxon>
        <taxon>Bacillariaceae</taxon>
        <taxon>Cylindrotheca</taxon>
    </lineage>
</organism>
<evidence type="ECO:0000313" key="3">
    <source>
        <dbReference type="Proteomes" id="UP001295423"/>
    </source>
</evidence>
<name>A0AAD2FHN7_9STRA</name>
<dbReference type="EMBL" id="CAKOGP040000779">
    <property type="protein sequence ID" value="CAJ1939315.1"/>
    <property type="molecule type" value="Genomic_DNA"/>
</dbReference>
<dbReference type="AlphaFoldDB" id="A0AAD2FHN7"/>
<evidence type="ECO:0000256" key="1">
    <source>
        <dbReference type="SAM" id="MobiDB-lite"/>
    </source>
</evidence>